<comment type="caution">
    <text evidence="1">The sequence shown here is derived from an EMBL/GenBank/DDBJ whole genome shotgun (WGS) entry which is preliminary data.</text>
</comment>
<reference evidence="1 2" key="1">
    <citation type="journal article" date="2023" name="Sci. Data">
        <title>Genome assembly of the Korean intertidal mud-creeper Batillaria attramentaria.</title>
        <authorList>
            <person name="Patra A.K."/>
            <person name="Ho P.T."/>
            <person name="Jun S."/>
            <person name="Lee S.J."/>
            <person name="Kim Y."/>
            <person name="Won Y.J."/>
        </authorList>
    </citation>
    <scope>NUCLEOTIDE SEQUENCE [LARGE SCALE GENOMIC DNA]</scope>
    <source>
        <strain evidence="1">Wonlab-2016</strain>
    </source>
</reference>
<proteinExistence type="predicted"/>
<gene>
    <name evidence="1" type="ORF">BaRGS_00033618</name>
</gene>
<accession>A0ABD0JKF0</accession>
<dbReference type="EMBL" id="JACVVK020000414">
    <property type="protein sequence ID" value="KAK7475126.1"/>
    <property type="molecule type" value="Genomic_DNA"/>
</dbReference>
<dbReference type="Proteomes" id="UP001519460">
    <property type="component" value="Unassembled WGS sequence"/>
</dbReference>
<evidence type="ECO:0000313" key="2">
    <source>
        <dbReference type="Proteomes" id="UP001519460"/>
    </source>
</evidence>
<name>A0ABD0JKF0_9CAEN</name>
<organism evidence="1 2">
    <name type="scientific">Batillaria attramentaria</name>
    <dbReference type="NCBI Taxonomy" id="370345"/>
    <lineage>
        <taxon>Eukaryota</taxon>
        <taxon>Metazoa</taxon>
        <taxon>Spiralia</taxon>
        <taxon>Lophotrochozoa</taxon>
        <taxon>Mollusca</taxon>
        <taxon>Gastropoda</taxon>
        <taxon>Caenogastropoda</taxon>
        <taxon>Sorbeoconcha</taxon>
        <taxon>Cerithioidea</taxon>
        <taxon>Batillariidae</taxon>
        <taxon>Batillaria</taxon>
    </lineage>
</organism>
<dbReference type="AlphaFoldDB" id="A0ABD0JKF0"/>
<keyword evidence="2" id="KW-1185">Reference proteome</keyword>
<protein>
    <submittedName>
        <fullName evidence="1">Uncharacterized protein</fullName>
    </submittedName>
</protein>
<sequence>MAQHLLLMEATGCVFRHRTNSSARLQRQPDAQLRLQSRIPQTGAKSSFQQELKKRITPAAICLPAHLPKLHPNSRVHSRWNRAL</sequence>
<evidence type="ECO:0000313" key="1">
    <source>
        <dbReference type="EMBL" id="KAK7475126.1"/>
    </source>
</evidence>